<evidence type="ECO:0000313" key="2">
    <source>
        <dbReference type="Proteomes" id="UP001497535"/>
    </source>
</evidence>
<gene>
    <name evidence="1" type="ORF">MENTE1834_LOCUS36730</name>
</gene>
<dbReference type="Proteomes" id="UP001497535">
    <property type="component" value="Unassembled WGS sequence"/>
</dbReference>
<proteinExistence type="predicted"/>
<comment type="caution">
    <text evidence="1">The sequence shown here is derived from an EMBL/GenBank/DDBJ whole genome shotgun (WGS) entry which is preliminary data.</text>
</comment>
<dbReference type="EMBL" id="CAVMJV010000075">
    <property type="protein sequence ID" value="CAK5089034.1"/>
    <property type="molecule type" value="Genomic_DNA"/>
</dbReference>
<organism evidence="1 2">
    <name type="scientific">Meloidogyne enterolobii</name>
    <name type="common">Root-knot nematode worm</name>
    <name type="synonym">Meloidogyne mayaguensis</name>
    <dbReference type="NCBI Taxonomy" id="390850"/>
    <lineage>
        <taxon>Eukaryota</taxon>
        <taxon>Metazoa</taxon>
        <taxon>Ecdysozoa</taxon>
        <taxon>Nematoda</taxon>
        <taxon>Chromadorea</taxon>
        <taxon>Rhabditida</taxon>
        <taxon>Tylenchina</taxon>
        <taxon>Tylenchomorpha</taxon>
        <taxon>Tylenchoidea</taxon>
        <taxon>Meloidogynidae</taxon>
        <taxon>Meloidogyninae</taxon>
        <taxon>Meloidogyne</taxon>
    </lineage>
</organism>
<protein>
    <submittedName>
        <fullName evidence="1">Uncharacterized protein</fullName>
    </submittedName>
</protein>
<name>A0ACB1ACM3_MELEN</name>
<sequence>MQIIDETNELKEIKENNHENDLIKDDNDDIISSDEDEQKGEIEELELRKRLFSNKIIPEIINNKDEQKIDSDIEIKENNEGNKDSESINLLKEELNALNEENPSSESIKISEPENIQSPKSSNNSFEENLIIKEDGKEEKEESDDNVSLRSDTTYTMESANQHLDVNEEQINEELNDKKELLKENISEESLLGVLPPIPAQRKSKIVEPTKENTTLTLNNSPNELAVRRAVEFSDPLHSSIPLLFLLLLKV</sequence>
<reference evidence="1" key="1">
    <citation type="submission" date="2023-11" db="EMBL/GenBank/DDBJ databases">
        <authorList>
            <person name="Poullet M."/>
        </authorList>
    </citation>
    <scope>NUCLEOTIDE SEQUENCE</scope>
    <source>
        <strain evidence="1">E1834</strain>
    </source>
</reference>
<accession>A0ACB1ACM3</accession>
<keyword evidence="2" id="KW-1185">Reference proteome</keyword>
<evidence type="ECO:0000313" key="1">
    <source>
        <dbReference type="EMBL" id="CAK5089034.1"/>
    </source>
</evidence>